<dbReference type="EC" id="2.3.2.27" evidence="3"/>
<dbReference type="Proteomes" id="UP001141552">
    <property type="component" value="Unassembled WGS sequence"/>
</dbReference>
<evidence type="ECO:0000256" key="9">
    <source>
        <dbReference type="ARBA" id="ARBA00022833"/>
    </source>
</evidence>
<name>A0A9Q0IZX9_9ROSI</name>
<evidence type="ECO:0000313" key="14">
    <source>
        <dbReference type="Proteomes" id="UP001141552"/>
    </source>
</evidence>
<evidence type="ECO:0000256" key="2">
    <source>
        <dbReference type="ARBA" id="ARBA00004141"/>
    </source>
</evidence>
<dbReference type="GO" id="GO:0016567">
    <property type="term" value="P:protein ubiquitination"/>
    <property type="evidence" value="ECO:0007669"/>
    <property type="project" value="InterPro"/>
</dbReference>
<proteinExistence type="predicted"/>
<keyword evidence="8" id="KW-0833">Ubl conjugation pathway</keyword>
<keyword evidence="11" id="KW-0472">Membrane</keyword>
<keyword evidence="4" id="KW-0808">Transferase</keyword>
<evidence type="ECO:0000256" key="7">
    <source>
        <dbReference type="ARBA" id="ARBA00022771"/>
    </source>
</evidence>
<feature type="domain" description="E3 Ubiquitin ligase MUL1-like" evidence="12">
    <location>
        <begin position="91"/>
        <end position="253"/>
    </location>
</feature>
<evidence type="ECO:0000256" key="10">
    <source>
        <dbReference type="ARBA" id="ARBA00022989"/>
    </source>
</evidence>
<dbReference type="Pfam" id="PF12483">
    <property type="entry name" value="GIDE"/>
    <property type="match status" value="1"/>
</dbReference>
<sequence length="266" mass="29557">MSILAGIGYCIGAALRYAEDLKSVYRVKQLKDLAKLVEDGPRLVEISGGVGSDAPIRCQYSDSIGAIVVEMAQKHFMAKREVIKDNGVSTKRKDNDDNKEWVRDSVCMRSRSREVPWYLDDGTGRVRVEGAPLASGFDLTEASKVYEDQSSRRSIFFNANQIRSLVKYVGGEQDVKMLGITRSEWILPIGKPLTVIGEAIKDSNGAVRIHRPLSGEFKFFYVSDRSVDTLVEEWQDSASFWKRYSVGFTVAAVILTLVSGCECPAP</sequence>
<dbReference type="GO" id="GO:0008270">
    <property type="term" value="F:zinc ion binding"/>
    <property type="evidence" value="ECO:0007669"/>
    <property type="project" value="UniProtKB-KW"/>
</dbReference>
<evidence type="ECO:0000256" key="6">
    <source>
        <dbReference type="ARBA" id="ARBA00022723"/>
    </source>
</evidence>
<keyword evidence="7" id="KW-0863">Zinc-finger</keyword>
<dbReference type="InterPro" id="IPR022170">
    <property type="entry name" value="MUL1-like"/>
</dbReference>
<keyword evidence="14" id="KW-1185">Reference proteome</keyword>
<evidence type="ECO:0000256" key="11">
    <source>
        <dbReference type="ARBA" id="ARBA00023136"/>
    </source>
</evidence>
<protein>
    <recommendedName>
        <fullName evidence="3">RING-type E3 ubiquitin transferase</fullName>
        <ecNumber evidence="3">2.3.2.27</ecNumber>
    </recommendedName>
</protein>
<dbReference type="InterPro" id="IPR044231">
    <property type="entry name" value="SP1/SPL1"/>
</dbReference>
<dbReference type="PANTHER" id="PTHR47568:SF2">
    <property type="entry name" value="E3 UBIQUITIN-PROTEIN LIGASE SP1-RELATED"/>
    <property type="match status" value="1"/>
</dbReference>
<comment type="caution">
    <text evidence="13">The sequence shown here is derived from an EMBL/GenBank/DDBJ whole genome shotgun (WGS) entry which is preliminary data.</text>
</comment>
<dbReference type="EMBL" id="JAKUCV010007606">
    <property type="protein sequence ID" value="KAJ4822690.1"/>
    <property type="molecule type" value="Genomic_DNA"/>
</dbReference>
<organism evidence="13 14">
    <name type="scientific">Turnera subulata</name>
    <dbReference type="NCBI Taxonomy" id="218843"/>
    <lineage>
        <taxon>Eukaryota</taxon>
        <taxon>Viridiplantae</taxon>
        <taxon>Streptophyta</taxon>
        <taxon>Embryophyta</taxon>
        <taxon>Tracheophyta</taxon>
        <taxon>Spermatophyta</taxon>
        <taxon>Magnoliopsida</taxon>
        <taxon>eudicotyledons</taxon>
        <taxon>Gunneridae</taxon>
        <taxon>Pentapetalae</taxon>
        <taxon>rosids</taxon>
        <taxon>fabids</taxon>
        <taxon>Malpighiales</taxon>
        <taxon>Passifloraceae</taxon>
        <taxon>Turnera</taxon>
    </lineage>
</organism>
<keyword evidence="10" id="KW-1133">Transmembrane helix</keyword>
<accession>A0A9Q0IZX9</accession>
<reference evidence="13" key="2">
    <citation type="journal article" date="2023" name="Plants (Basel)">
        <title>Annotation of the Turnera subulata (Passifloraceae) Draft Genome Reveals the S-Locus Evolved after the Divergence of Turneroideae from Passifloroideae in a Stepwise Manner.</title>
        <authorList>
            <person name="Henning P.M."/>
            <person name="Roalson E.H."/>
            <person name="Mir W."/>
            <person name="McCubbin A.G."/>
            <person name="Shore J.S."/>
        </authorList>
    </citation>
    <scope>NUCLEOTIDE SEQUENCE</scope>
    <source>
        <strain evidence="13">F60SS</strain>
    </source>
</reference>
<dbReference type="GO" id="GO:0061630">
    <property type="term" value="F:ubiquitin protein ligase activity"/>
    <property type="evidence" value="ECO:0007669"/>
    <property type="project" value="UniProtKB-EC"/>
</dbReference>
<evidence type="ECO:0000256" key="5">
    <source>
        <dbReference type="ARBA" id="ARBA00022692"/>
    </source>
</evidence>
<reference evidence="13" key="1">
    <citation type="submission" date="2022-02" db="EMBL/GenBank/DDBJ databases">
        <authorList>
            <person name="Henning P.M."/>
            <person name="McCubbin A.G."/>
            <person name="Shore J.S."/>
        </authorList>
    </citation>
    <scope>NUCLEOTIDE SEQUENCE</scope>
    <source>
        <strain evidence="13">F60SS</strain>
        <tissue evidence="13">Leaves</tissue>
    </source>
</reference>
<dbReference type="PANTHER" id="PTHR47568">
    <property type="match status" value="1"/>
</dbReference>
<evidence type="ECO:0000259" key="12">
    <source>
        <dbReference type="Pfam" id="PF12483"/>
    </source>
</evidence>
<evidence type="ECO:0000256" key="4">
    <source>
        <dbReference type="ARBA" id="ARBA00022679"/>
    </source>
</evidence>
<keyword evidence="5" id="KW-0812">Transmembrane</keyword>
<comment type="subcellular location">
    <subcellularLocation>
        <location evidence="2">Membrane</location>
        <topology evidence="2">Multi-pass membrane protein</topology>
    </subcellularLocation>
</comment>
<evidence type="ECO:0000256" key="1">
    <source>
        <dbReference type="ARBA" id="ARBA00000900"/>
    </source>
</evidence>
<comment type="catalytic activity">
    <reaction evidence="1">
        <text>S-ubiquitinyl-[E2 ubiquitin-conjugating enzyme]-L-cysteine + [acceptor protein]-L-lysine = [E2 ubiquitin-conjugating enzyme]-L-cysteine + N(6)-ubiquitinyl-[acceptor protein]-L-lysine.</text>
        <dbReference type="EC" id="2.3.2.27"/>
    </reaction>
</comment>
<gene>
    <name evidence="13" type="ORF">Tsubulata_049440</name>
</gene>
<evidence type="ECO:0000313" key="13">
    <source>
        <dbReference type="EMBL" id="KAJ4822690.1"/>
    </source>
</evidence>
<evidence type="ECO:0000256" key="3">
    <source>
        <dbReference type="ARBA" id="ARBA00012483"/>
    </source>
</evidence>
<dbReference type="AlphaFoldDB" id="A0A9Q0IZX9"/>
<keyword evidence="6" id="KW-0479">Metal-binding</keyword>
<dbReference type="OrthoDB" id="66726at2759"/>
<evidence type="ECO:0000256" key="8">
    <source>
        <dbReference type="ARBA" id="ARBA00022786"/>
    </source>
</evidence>
<keyword evidence="9" id="KW-0862">Zinc</keyword>
<dbReference type="GO" id="GO:0016020">
    <property type="term" value="C:membrane"/>
    <property type="evidence" value="ECO:0007669"/>
    <property type="project" value="UniProtKB-SubCell"/>
</dbReference>